<sequence>MKKAFVKYLFPLVILLMGGFINLYADSQETTVADNACYFQNLEHQHSSATFNALQLGLEKRHCAEIDVEEQEEREEEVASHSFSIEQGGIYTASLFAASWGQLFLESNSNFGLEQPKLSSPIKKHVRFQVFRI</sequence>
<evidence type="ECO:0000313" key="1">
    <source>
        <dbReference type="EMBL" id="MDF0706073.1"/>
    </source>
</evidence>
<comment type="caution">
    <text evidence="1">The sequence shown here is derived from an EMBL/GenBank/DDBJ whole genome shotgun (WGS) entry which is preliminary data.</text>
</comment>
<keyword evidence="2" id="KW-1185">Reference proteome</keyword>
<name>A0ABT5XJL3_9FLAO</name>
<accession>A0ABT5XJL3</accession>
<organism evidence="1 2">
    <name type="scientific">Flagellimonas okinawensis</name>
    <dbReference type="NCBI Taxonomy" id="3031324"/>
    <lineage>
        <taxon>Bacteria</taxon>
        <taxon>Pseudomonadati</taxon>
        <taxon>Bacteroidota</taxon>
        <taxon>Flavobacteriia</taxon>
        <taxon>Flavobacteriales</taxon>
        <taxon>Flavobacteriaceae</taxon>
        <taxon>Flagellimonas</taxon>
    </lineage>
</organism>
<proteinExistence type="predicted"/>
<dbReference type="RefSeq" id="WP_275648180.1">
    <property type="nucleotide sequence ID" value="NZ_JARFVA010000001.1"/>
</dbReference>
<dbReference type="Proteomes" id="UP001217083">
    <property type="component" value="Unassembled WGS sequence"/>
</dbReference>
<dbReference type="EMBL" id="JARFVA010000001">
    <property type="protein sequence ID" value="MDF0706073.1"/>
    <property type="molecule type" value="Genomic_DNA"/>
</dbReference>
<evidence type="ECO:0008006" key="3">
    <source>
        <dbReference type="Google" id="ProtNLM"/>
    </source>
</evidence>
<evidence type="ECO:0000313" key="2">
    <source>
        <dbReference type="Proteomes" id="UP001217083"/>
    </source>
</evidence>
<reference evidence="1 2" key="1">
    <citation type="submission" date="2023-03" db="EMBL/GenBank/DDBJ databases">
        <title>Muricauda XX sp. nov. and Muricauda XXX sp. nov., two novel species isolated from Okinawa Trough.</title>
        <authorList>
            <person name="Cao W."/>
            <person name="Deng X."/>
        </authorList>
    </citation>
    <scope>NUCLEOTIDE SEQUENCE [LARGE SCALE GENOMIC DNA]</scope>
    <source>
        <strain evidence="1 2">81s02</strain>
    </source>
</reference>
<protein>
    <recommendedName>
        <fullName evidence="3">Secreted protein</fullName>
    </recommendedName>
</protein>
<gene>
    <name evidence="1" type="ORF">PY091_02520</name>
</gene>